<dbReference type="PANTHER" id="PTHR48081:SF6">
    <property type="entry name" value="PEPTIDASE S9 PROLYL OLIGOPEPTIDASE CATALYTIC DOMAIN-CONTAINING PROTEIN"/>
    <property type="match status" value="1"/>
</dbReference>
<dbReference type="InterPro" id="IPR029058">
    <property type="entry name" value="AB_hydrolase_fold"/>
</dbReference>
<dbReference type="Gene3D" id="3.40.50.1820">
    <property type="entry name" value="alpha/beta hydrolase"/>
    <property type="match status" value="1"/>
</dbReference>
<evidence type="ECO:0000256" key="1">
    <source>
        <dbReference type="ARBA" id="ARBA00022801"/>
    </source>
</evidence>
<comment type="caution">
    <text evidence="3">The sequence shown here is derived from an EMBL/GenBank/DDBJ whole genome shotgun (WGS) entry which is preliminary data.</text>
</comment>
<keyword evidence="1" id="KW-0378">Hydrolase</keyword>
<dbReference type="GO" id="GO:0016787">
    <property type="term" value="F:hydrolase activity"/>
    <property type="evidence" value="ECO:0007669"/>
    <property type="project" value="UniProtKB-KW"/>
</dbReference>
<evidence type="ECO:0000259" key="2">
    <source>
        <dbReference type="Pfam" id="PF20434"/>
    </source>
</evidence>
<proteinExistence type="predicted"/>
<dbReference type="PANTHER" id="PTHR48081">
    <property type="entry name" value="AB HYDROLASE SUPERFAMILY PROTEIN C4A8.06C"/>
    <property type="match status" value="1"/>
</dbReference>
<reference evidence="3" key="2">
    <citation type="submission" date="2020-09" db="EMBL/GenBank/DDBJ databases">
        <authorList>
            <person name="Sun Q."/>
            <person name="Zhou Y."/>
        </authorList>
    </citation>
    <scope>NUCLEOTIDE SEQUENCE</scope>
    <source>
        <strain evidence="3">CGMCC 1.12987</strain>
    </source>
</reference>
<dbReference type="EMBL" id="BMGR01000003">
    <property type="protein sequence ID" value="GGF96499.1"/>
    <property type="molecule type" value="Genomic_DNA"/>
</dbReference>
<sequence>MARPESVMFELWPDGAPFAQGAADEDRPALFPYLLEGDNHAAVIVCPGGGYGRRADHEGEPIARWLNSLGISAFVLRYRVAPYKYPCALLDAQRAIRYVRHHAADLKIDAQRIGILGFSAGGHLVSTAGTRYDLGNKQADDPMERLSCRPDLLVLCYPVITMKAPYTHEGSKQNLLGEAPEDEYIQQLSNELHVTADTPPTFLWHTSEDQAVPVENSLMFASALSRAKVPFDLHVYDHGGHGLGMAEHDEHIANWTAVCGKWLKTQLFC</sequence>
<dbReference type="InterPro" id="IPR049492">
    <property type="entry name" value="BD-FAE-like_dom"/>
</dbReference>
<dbReference type="InterPro" id="IPR050300">
    <property type="entry name" value="GDXG_lipolytic_enzyme"/>
</dbReference>
<feature type="domain" description="BD-FAE-like" evidence="2">
    <location>
        <begin position="39"/>
        <end position="224"/>
    </location>
</feature>
<dbReference type="Pfam" id="PF20434">
    <property type="entry name" value="BD-FAE"/>
    <property type="match status" value="1"/>
</dbReference>
<dbReference type="AlphaFoldDB" id="A0A917CRI7"/>
<accession>A0A917CRI7</accession>
<dbReference type="RefSeq" id="WP_188529958.1">
    <property type="nucleotide sequence ID" value="NZ_BMGR01000003.1"/>
</dbReference>
<protein>
    <submittedName>
        <fullName evidence="3">Acetylesterase</fullName>
    </submittedName>
</protein>
<evidence type="ECO:0000313" key="4">
    <source>
        <dbReference type="Proteomes" id="UP000644756"/>
    </source>
</evidence>
<dbReference type="Proteomes" id="UP000644756">
    <property type="component" value="Unassembled WGS sequence"/>
</dbReference>
<organism evidence="3 4">
    <name type="scientific">Paenibacillus abyssi</name>
    <dbReference type="NCBI Taxonomy" id="1340531"/>
    <lineage>
        <taxon>Bacteria</taxon>
        <taxon>Bacillati</taxon>
        <taxon>Bacillota</taxon>
        <taxon>Bacilli</taxon>
        <taxon>Bacillales</taxon>
        <taxon>Paenibacillaceae</taxon>
        <taxon>Paenibacillus</taxon>
    </lineage>
</organism>
<keyword evidence="4" id="KW-1185">Reference proteome</keyword>
<reference evidence="3" key="1">
    <citation type="journal article" date="2014" name="Int. J. Syst. Evol. Microbiol.">
        <title>Complete genome sequence of Corynebacterium casei LMG S-19264T (=DSM 44701T), isolated from a smear-ripened cheese.</title>
        <authorList>
            <consortium name="US DOE Joint Genome Institute (JGI-PGF)"/>
            <person name="Walter F."/>
            <person name="Albersmeier A."/>
            <person name="Kalinowski J."/>
            <person name="Ruckert C."/>
        </authorList>
    </citation>
    <scope>NUCLEOTIDE SEQUENCE</scope>
    <source>
        <strain evidence="3">CGMCC 1.12987</strain>
    </source>
</reference>
<evidence type="ECO:0000313" key="3">
    <source>
        <dbReference type="EMBL" id="GGF96499.1"/>
    </source>
</evidence>
<name>A0A917CRI7_9BACL</name>
<gene>
    <name evidence="3" type="ORF">GCM10010916_12180</name>
</gene>
<dbReference type="SUPFAM" id="SSF53474">
    <property type="entry name" value="alpha/beta-Hydrolases"/>
    <property type="match status" value="1"/>
</dbReference>